<proteinExistence type="predicted"/>
<evidence type="ECO:0000313" key="2">
    <source>
        <dbReference type="EMBL" id="QPH84812.1"/>
    </source>
</evidence>
<dbReference type="Proteomes" id="UP000594630">
    <property type="component" value="Chromosome"/>
</dbReference>
<feature type="domain" description="KTSC" evidence="1">
    <location>
        <begin position="7"/>
        <end position="65"/>
    </location>
</feature>
<dbReference type="Pfam" id="PF13619">
    <property type="entry name" value="KTSC"/>
    <property type="match status" value="1"/>
</dbReference>
<dbReference type="InterPro" id="IPR025309">
    <property type="entry name" value="KTSC_dom"/>
</dbReference>
<sequence>MNIVTVQSSAIAYVGYDEASKIMLVKFHGSKPEYKFCGVPKSVFKELISAPSVGTYYHKHVEGKYLCP</sequence>
<organism evidence="2 3">
    <name type="scientific">Campylobacter concisus</name>
    <dbReference type="NCBI Taxonomy" id="199"/>
    <lineage>
        <taxon>Bacteria</taxon>
        <taxon>Pseudomonadati</taxon>
        <taxon>Campylobacterota</taxon>
        <taxon>Epsilonproteobacteria</taxon>
        <taxon>Campylobacterales</taxon>
        <taxon>Campylobacteraceae</taxon>
        <taxon>Campylobacter</taxon>
    </lineage>
</organism>
<protein>
    <submittedName>
        <fullName evidence="2">KTSC domain-containing protein</fullName>
    </submittedName>
</protein>
<name>A0A7S9NFJ8_9BACT</name>
<dbReference type="RefSeq" id="WP_107793534.1">
    <property type="nucleotide sequence ID" value="NZ_CABPTZ010000017.1"/>
</dbReference>
<dbReference type="EMBL" id="CP049274">
    <property type="protein sequence ID" value="QPH84812.1"/>
    <property type="molecule type" value="Genomic_DNA"/>
</dbReference>
<evidence type="ECO:0000313" key="3">
    <source>
        <dbReference type="Proteomes" id="UP000594630"/>
    </source>
</evidence>
<gene>
    <name evidence="2" type="ORF">CVT06_06880</name>
</gene>
<evidence type="ECO:0000259" key="1">
    <source>
        <dbReference type="Pfam" id="PF13619"/>
    </source>
</evidence>
<accession>A0A7S9NFJ8</accession>
<reference evidence="2 3" key="1">
    <citation type="journal article" date="2018" name="Emerg. Microbes Infect.">
        <title>Genomic analysis of oral Campylobacter concisus strains identified a potential bacterial molecular marker associated with active Crohn's disease.</title>
        <authorList>
            <person name="Liu F."/>
            <person name="Ma R."/>
            <person name="Tay C.Y.A."/>
            <person name="Octavia S."/>
            <person name="Lan R."/>
            <person name="Chung H.K.L."/>
            <person name="Riordan S.M."/>
            <person name="Grimm M.C."/>
            <person name="Leong R.W."/>
            <person name="Tanaka M.M."/>
            <person name="Connor S."/>
            <person name="Zhang L."/>
        </authorList>
    </citation>
    <scope>NUCLEOTIDE SEQUENCE [LARGE SCALE GENOMIC DNA]</scope>
    <source>
        <strain evidence="2 3">P10CDO-S2</strain>
    </source>
</reference>
<dbReference type="AlphaFoldDB" id="A0A7S9NFJ8"/>